<organism evidence="1 2">
    <name type="scientific">Rickenella mellea</name>
    <dbReference type="NCBI Taxonomy" id="50990"/>
    <lineage>
        <taxon>Eukaryota</taxon>
        <taxon>Fungi</taxon>
        <taxon>Dikarya</taxon>
        <taxon>Basidiomycota</taxon>
        <taxon>Agaricomycotina</taxon>
        <taxon>Agaricomycetes</taxon>
        <taxon>Hymenochaetales</taxon>
        <taxon>Rickenellaceae</taxon>
        <taxon>Rickenella</taxon>
    </lineage>
</organism>
<keyword evidence="2" id="KW-1185">Reference proteome</keyword>
<reference evidence="1 2" key="1">
    <citation type="submission" date="2018-06" db="EMBL/GenBank/DDBJ databases">
        <title>A transcriptomic atlas of mushroom development highlights an independent origin of complex multicellularity.</title>
        <authorList>
            <consortium name="DOE Joint Genome Institute"/>
            <person name="Krizsan K."/>
            <person name="Almasi E."/>
            <person name="Merenyi Z."/>
            <person name="Sahu N."/>
            <person name="Viragh M."/>
            <person name="Koszo T."/>
            <person name="Mondo S."/>
            <person name="Kiss B."/>
            <person name="Balint B."/>
            <person name="Kues U."/>
            <person name="Barry K."/>
            <person name="Hegedus J.C."/>
            <person name="Henrissat B."/>
            <person name="Johnson J."/>
            <person name="Lipzen A."/>
            <person name="Ohm R."/>
            <person name="Nagy I."/>
            <person name="Pangilinan J."/>
            <person name="Yan J."/>
            <person name="Xiong Y."/>
            <person name="Grigoriev I.V."/>
            <person name="Hibbett D.S."/>
            <person name="Nagy L.G."/>
        </authorList>
    </citation>
    <scope>NUCLEOTIDE SEQUENCE [LARGE SCALE GENOMIC DNA]</scope>
    <source>
        <strain evidence="1 2">SZMC22713</strain>
    </source>
</reference>
<dbReference type="VEuPathDB" id="FungiDB:BD410DRAFT_791375"/>
<sequence>MLCASSSCRRDLTEQPGPAFLDDKGHIFCTNCSDTFPSIVCEKCNAPIHGPMSRTVFLHPLIGSAEVDTVRGEGLHTMEVLEDLLQATDELGLHLYEDIGELERFETLAIRLRNRLCEVEASGKVAIDMVVKKMESQNLTNESYMRILERLGQERTALRRKKRLQH</sequence>
<dbReference type="EMBL" id="ML170191">
    <property type="protein sequence ID" value="TDL19998.1"/>
    <property type="molecule type" value="Genomic_DNA"/>
</dbReference>
<gene>
    <name evidence="1" type="ORF">BD410DRAFT_791375</name>
</gene>
<protein>
    <submittedName>
        <fullName evidence="1">Uncharacterized protein</fullName>
    </submittedName>
</protein>
<evidence type="ECO:0000313" key="2">
    <source>
        <dbReference type="Proteomes" id="UP000294933"/>
    </source>
</evidence>
<evidence type="ECO:0000313" key="1">
    <source>
        <dbReference type="EMBL" id="TDL19998.1"/>
    </source>
</evidence>
<proteinExistence type="predicted"/>
<dbReference type="AlphaFoldDB" id="A0A4Y7PYB5"/>
<name>A0A4Y7PYB5_9AGAM</name>
<accession>A0A4Y7PYB5</accession>
<dbReference type="Proteomes" id="UP000294933">
    <property type="component" value="Unassembled WGS sequence"/>
</dbReference>